<accession>A0AA96VAT5</accession>
<dbReference type="Proteomes" id="UP001303587">
    <property type="component" value="Chromosome"/>
</dbReference>
<dbReference type="EMBL" id="CP131060">
    <property type="protein sequence ID" value="WNY24691.1"/>
    <property type="molecule type" value="Genomic_DNA"/>
</dbReference>
<dbReference type="GO" id="GO:0003735">
    <property type="term" value="F:structural constituent of ribosome"/>
    <property type="evidence" value="ECO:0007669"/>
    <property type="project" value="InterPro"/>
</dbReference>
<evidence type="ECO:0000256" key="4">
    <source>
        <dbReference type="ARBA" id="ARBA00035143"/>
    </source>
</evidence>
<dbReference type="PANTHER" id="PTHR11710">
    <property type="entry name" value="40S RIBOSOMAL PROTEIN S19"/>
    <property type="match status" value="1"/>
</dbReference>
<organism evidence="6 7">
    <name type="scientific">Methanolapillus millepedarum</name>
    <dbReference type="NCBI Taxonomy" id="3028296"/>
    <lineage>
        <taxon>Archaea</taxon>
        <taxon>Methanobacteriati</taxon>
        <taxon>Methanobacteriota</taxon>
        <taxon>Stenosarchaea group</taxon>
        <taxon>Methanomicrobia</taxon>
        <taxon>Methanosarcinales</taxon>
        <taxon>Methanosarcinaceae</taxon>
        <taxon>Methanolapillus</taxon>
    </lineage>
</organism>
<dbReference type="HAMAP" id="MF_01474">
    <property type="entry name" value="Ribosomal_eS19"/>
    <property type="match status" value="1"/>
</dbReference>
<reference evidence="6 7" key="1">
    <citation type="submission" date="2023-07" db="EMBL/GenBank/DDBJ databases">
        <title>Closed genoem sequence of Methanosarcinaceae archaeon Ac7.</title>
        <authorList>
            <person name="Poehlein A."/>
            <person name="Protasov E."/>
            <person name="Platt K."/>
            <person name="Reeh H."/>
            <person name="Daniel R."/>
            <person name="Brune A."/>
        </authorList>
    </citation>
    <scope>NUCLEOTIDE SEQUENCE [LARGE SCALE GENOMIC DNA]</scope>
    <source>
        <strain evidence="6 7">Ac7</strain>
    </source>
</reference>
<dbReference type="SMART" id="SM01413">
    <property type="entry name" value="Ribosomal_S19e"/>
    <property type="match status" value="1"/>
</dbReference>
<keyword evidence="7" id="KW-1185">Reference proteome</keyword>
<dbReference type="NCBIfam" id="NF006811">
    <property type="entry name" value="PRK09333.1"/>
    <property type="match status" value="1"/>
</dbReference>
<dbReference type="InterPro" id="IPR036388">
    <property type="entry name" value="WH-like_DNA-bd_sf"/>
</dbReference>
<dbReference type="InterPro" id="IPR036390">
    <property type="entry name" value="WH_DNA-bd_sf"/>
</dbReference>
<evidence type="ECO:0000256" key="3">
    <source>
        <dbReference type="ARBA" id="ARBA00023274"/>
    </source>
</evidence>
<dbReference type="Gene3D" id="1.10.10.10">
    <property type="entry name" value="Winged helix-like DNA-binding domain superfamily/Winged helix DNA-binding domain"/>
    <property type="match status" value="1"/>
</dbReference>
<evidence type="ECO:0000256" key="2">
    <source>
        <dbReference type="ARBA" id="ARBA00022980"/>
    </source>
</evidence>
<name>A0AA96VAT5_9EURY</name>
<keyword evidence="3 5" id="KW-0687">Ribonucleoprotein</keyword>
<dbReference type="Pfam" id="PF01090">
    <property type="entry name" value="Ribosomal_S19e"/>
    <property type="match status" value="1"/>
</dbReference>
<dbReference type="FunFam" id="1.10.10.10:FF:000449">
    <property type="entry name" value="30S ribosomal protein S19e"/>
    <property type="match status" value="1"/>
</dbReference>
<evidence type="ECO:0000256" key="5">
    <source>
        <dbReference type="HAMAP-Rule" id="MF_01474"/>
    </source>
</evidence>
<dbReference type="GO" id="GO:0003723">
    <property type="term" value="F:RNA binding"/>
    <property type="evidence" value="ECO:0007669"/>
    <property type="project" value="TreeGrafter"/>
</dbReference>
<dbReference type="InterPro" id="IPR018277">
    <property type="entry name" value="Ribosomal_eS19_CS"/>
</dbReference>
<dbReference type="RefSeq" id="WP_338102766.1">
    <property type="nucleotide sequence ID" value="NZ_CP131060.1"/>
</dbReference>
<evidence type="ECO:0000256" key="1">
    <source>
        <dbReference type="ARBA" id="ARBA00010014"/>
    </source>
</evidence>
<dbReference type="SUPFAM" id="SSF46785">
    <property type="entry name" value="Winged helix' DNA-binding domain"/>
    <property type="match status" value="1"/>
</dbReference>
<gene>
    <name evidence="5" type="primary">rps19e</name>
    <name evidence="6" type="ORF">MsAc7_02150</name>
</gene>
<dbReference type="GO" id="GO:0000028">
    <property type="term" value="P:ribosomal small subunit assembly"/>
    <property type="evidence" value="ECO:0007669"/>
    <property type="project" value="TreeGrafter"/>
</dbReference>
<comment type="function">
    <text evidence="5">May be involved in maturation of the 30S ribosomal subunit.</text>
</comment>
<dbReference type="PROSITE" id="PS00628">
    <property type="entry name" value="RIBOSOMAL_S19E"/>
    <property type="match status" value="1"/>
</dbReference>
<proteinExistence type="inferred from homology"/>
<keyword evidence="2 5" id="KW-0689">Ribosomal protein</keyword>
<protein>
    <recommendedName>
        <fullName evidence="4 5">Small ribosomal subunit protein eS19</fullName>
    </recommendedName>
</protein>
<dbReference type="PANTHER" id="PTHR11710:SF0">
    <property type="entry name" value="40S RIBOSOMAL PROTEIN S19"/>
    <property type="match status" value="1"/>
</dbReference>
<dbReference type="InterPro" id="IPR027548">
    <property type="entry name" value="Ribosomal_eS19_archaeal"/>
</dbReference>
<comment type="similarity">
    <text evidence="1 5">Belongs to the eukaryotic ribosomal protein eS19 family.</text>
</comment>
<dbReference type="InterPro" id="IPR001266">
    <property type="entry name" value="Ribosomal_eS19"/>
</dbReference>
<dbReference type="GO" id="GO:0006412">
    <property type="term" value="P:translation"/>
    <property type="evidence" value="ECO:0007669"/>
    <property type="project" value="UniProtKB-UniRule"/>
</dbReference>
<evidence type="ECO:0000313" key="6">
    <source>
        <dbReference type="EMBL" id="WNY24691.1"/>
    </source>
</evidence>
<evidence type="ECO:0000313" key="7">
    <source>
        <dbReference type="Proteomes" id="UP001303587"/>
    </source>
</evidence>
<dbReference type="GO" id="GO:0022627">
    <property type="term" value="C:cytosolic small ribosomal subunit"/>
    <property type="evidence" value="ECO:0007669"/>
    <property type="project" value="TreeGrafter"/>
</dbReference>
<dbReference type="GeneID" id="89229340"/>
<sequence>MTTAYDVPAAELIAKVAEKLKGNDKFVPPEWAEFVKTGVHKEFPPTQDDWWYIRCAAIFRMIYTDGPVGVERLSSIYGGKQDRGSKPYHRAKGSGSIIRKALQQLEAAGYVSKTDKEGRVVTGAGRALLDNTAYELKGELLEKYPGLKKY</sequence>
<dbReference type="AlphaFoldDB" id="A0AA96VAT5"/>
<comment type="subunit">
    <text evidence="5">Part of the 30S ribosomal subunit.</text>
</comment>